<accession>A0A2W4BUI9</accession>
<name>A0A2W4BUI9_9ENTE</name>
<keyword evidence="7" id="KW-0255">Endonuclease</keyword>
<evidence type="ECO:0000256" key="2">
    <source>
        <dbReference type="ARBA" id="ARBA00022603"/>
    </source>
</evidence>
<comment type="caution">
    <text evidence="7">The sequence shown here is derived from an EMBL/GenBank/DDBJ whole genome shotgun (WGS) entry which is preliminary data.</text>
</comment>
<organism evidence="7 8">
    <name type="scientific">Enterococcus plantarum</name>
    <dbReference type="NCBI Taxonomy" id="1077675"/>
    <lineage>
        <taxon>Bacteria</taxon>
        <taxon>Bacillati</taxon>
        <taxon>Bacillota</taxon>
        <taxon>Bacilli</taxon>
        <taxon>Lactobacillales</taxon>
        <taxon>Enterococcaceae</taxon>
        <taxon>Enterococcus</taxon>
    </lineage>
</organism>
<dbReference type="SUPFAM" id="SSF53335">
    <property type="entry name" value="S-adenosyl-L-methionine-dependent methyltransferases"/>
    <property type="match status" value="1"/>
</dbReference>
<keyword evidence="3" id="KW-0808">Transferase</keyword>
<evidence type="ECO:0000256" key="1">
    <source>
        <dbReference type="ARBA" id="ARBA00011900"/>
    </source>
</evidence>
<evidence type="ECO:0000313" key="7">
    <source>
        <dbReference type="EMBL" id="PZL76949.1"/>
    </source>
</evidence>
<dbReference type="EMBL" id="PIEU01000022">
    <property type="protein sequence ID" value="PZL76949.1"/>
    <property type="molecule type" value="Genomic_DNA"/>
</dbReference>
<gene>
    <name evidence="7" type="ORF">CI088_02070</name>
</gene>
<dbReference type="EC" id="2.1.1.72" evidence="1"/>
<dbReference type="PRINTS" id="PR00507">
    <property type="entry name" value="N12N6MTFRASE"/>
</dbReference>
<dbReference type="Proteomes" id="UP000249828">
    <property type="component" value="Unassembled WGS sequence"/>
</dbReference>
<sequence length="994" mass="115689">MNMEVILLSSIISDLKGLRDEFNFMMEKNKNDISEEKIRSGYLNKLLELFGWNLSDTTQVIEEKKLNGRAKKKLNEIRSPHLKPDYQLLDRGVLRLYLDAKTSTEDFTLSKSVAFQIRSYGWSSELDISIVSNFGMFGVYDTTFRPSDDMQANYRAIFFSIDDLINDFELYSQFFLKDVVQKNAWKLSDFSSEFHEGDSRSLDEDFLRLINSFRLKLGTKLAQSNPNMTKEQLNFYVQVIINRIIFVRVLEDLGFEPFKSLYNFLNNGKNFWIQFQEKSKQDFWRKYDGALFTEELPTMTLPNDSFSDFIMSLYTNSPYKFNVIKPSLIAEIYDTFLGNQLSFDDKRVILIPKLLSPIGSIPTPSEVADYICRNTINLDHVNDISTLLSLKIIDPCVGSGAFLVSSYELLSQKYKELKRKEILSYNELKSIVINCLYGVDIDELALEVLKMTISLRLVTSNFTIQEPIENLLSDFSNNFRLGNTIVQDDAVDLGEEKDFQIPTNYNLLFPNVIKEGGFSHLVANPPYIEPKHFKSIWPNTLTYLKEKYVSSSGKADISLFFIERFFSLIRKGGQIGFITQNRFFKTEYGVHLQKWLGENQYLKKITEFQSNKLFKGKTTYVACLFGSKEKNSSLVYSYLDEEVNKNRTNLFEIMNNEPNEQVFSSSSLLGGYWSRTFFNAEEIINRIYQQNTREFTTFNKDNKYDIIVGPQVLDSKFFILKNVVVNSNNTVTALNRLDEEVVVEREMVRKVLRNNRMESFENFDNENMFSYIIFPYAKNSDFIEKKIMESKYPLTYEYLLDMSSRSTTKKRTKSSEFYRFTREQNHDSYFRPKVFFPMTHKRIVASFCDKEVFGDNSNVNALVIKDNDVNILKATCVIMNSKIFSLLAIAMSGDASGNYRKLNKQFAGNVIFPILTKKEIEKFEKIHDEIFMKKNKYDSSYGERRIILKKELAELNDLMNTEVNSIYQLKESEIVLLENSAKSIGIKMSEIDWM</sequence>
<evidence type="ECO:0000259" key="6">
    <source>
        <dbReference type="Pfam" id="PF07669"/>
    </source>
</evidence>
<keyword evidence="7" id="KW-0378">Hydrolase</keyword>
<evidence type="ECO:0000313" key="8">
    <source>
        <dbReference type="Proteomes" id="UP000249828"/>
    </source>
</evidence>
<dbReference type="Gene3D" id="3.40.50.150">
    <property type="entry name" value="Vaccinia Virus protein VP39"/>
    <property type="match status" value="1"/>
</dbReference>
<evidence type="ECO:0000256" key="3">
    <source>
        <dbReference type="ARBA" id="ARBA00022679"/>
    </source>
</evidence>
<comment type="catalytic activity">
    <reaction evidence="5">
        <text>a 2'-deoxyadenosine in DNA + S-adenosyl-L-methionine = an N(6)-methyl-2'-deoxyadenosine in DNA + S-adenosyl-L-homocysteine + H(+)</text>
        <dbReference type="Rhea" id="RHEA:15197"/>
        <dbReference type="Rhea" id="RHEA-COMP:12418"/>
        <dbReference type="Rhea" id="RHEA-COMP:12419"/>
        <dbReference type="ChEBI" id="CHEBI:15378"/>
        <dbReference type="ChEBI" id="CHEBI:57856"/>
        <dbReference type="ChEBI" id="CHEBI:59789"/>
        <dbReference type="ChEBI" id="CHEBI:90615"/>
        <dbReference type="ChEBI" id="CHEBI:90616"/>
        <dbReference type="EC" id="2.1.1.72"/>
    </reaction>
</comment>
<dbReference type="PROSITE" id="PS00092">
    <property type="entry name" value="N6_MTASE"/>
    <property type="match status" value="1"/>
</dbReference>
<dbReference type="GO" id="GO:0009007">
    <property type="term" value="F:site-specific DNA-methyltransferase (adenine-specific) activity"/>
    <property type="evidence" value="ECO:0007669"/>
    <property type="project" value="UniProtKB-EC"/>
</dbReference>
<proteinExistence type="predicted"/>
<keyword evidence="4" id="KW-0949">S-adenosyl-L-methionine</keyword>
<keyword evidence="7" id="KW-0540">Nuclease</keyword>
<dbReference type="InterPro" id="IPR050953">
    <property type="entry name" value="N4_N6_ade-DNA_methylase"/>
</dbReference>
<dbReference type="PANTHER" id="PTHR33841:SF1">
    <property type="entry name" value="DNA METHYLTRANSFERASE A"/>
    <property type="match status" value="1"/>
</dbReference>
<dbReference type="InterPro" id="IPR029063">
    <property type="entry name" value="SAM-dependent_MTases_sf"/>
</dbReference>
<dbReference type="GO" id="GO:0032259">
    <property type="term" value="P:methylation"/>
    <property type="evidence" value="ECO:0007669"/>
    <property type="project" value="UniProtKB-KW"/>
</dbReference>
<dbReference type="PANTHER" id="PTHR33841">
    <property type="entry name" value="DNA METHYLTRANSFERASE YEEA-RELATED"/>
    <property type="match status" value="1"/>
</dbReference>
<evidence type="ECO:0000256" key="4">
    <source>
        <dbReference type="ARBA" id="ARBA00022691"/>
    </source>
</evidence>
<evidence type="ECO:0000256" key="5">
    <source>
        <dbReference type="ARBA" id="ARBA00047942"/>
    </source>
</evidence>
<keyword evidence="8" id="KW-1185">Reference proteome</keyword>
<protein>
    <recommendedName>
        <fullName evidence="1">site-specific DNA-methyltransferase (adenine-specific)</fullName>
        <ecNumber evidence="1">2.1.1.72</ecNumber>
    </recommendedName>
</protein>
<dbReference type="InterPro" id="IPR002052">
    <property type="entry name" value="DNA_methylase_N6_adenine_CS"/>
</dbReference>
<dbReference type="GO" id="GO:0003676">
    <property type="term" value="F:nucleic acid binding"/>
    <property type="evidence" value="ECO:0007669"/>
    <property type="project" value="InterPro"/>
</dbReference>
<dbReference type="GO" id="GO:0006304">
    <property type="term" value="P:DNA modification"/>
    <property type="evidence" value="ECO:0007669"/>
    <property type="project" value="InterPro"/>
</dbReference>
<keyword evidence="2" id="KW-0489">Methyltransferase</keyword>
<feature type="domain" description="Type II methyltransferase M.TaqI-like" evidence="6">
    <location>
        <begin position="434"/>
        <end position="614"/>
    </location>
</feature>
<dbReference type="GO" id="GO:0004519">
    <property type="term" value="F:endonuclease activity"/>
    <property type="evidence" value="ECO:0007669"/>
    <property type="project" value="UniProtKB-KW"/>
</dbReference>
<dbReference type="InterPro" id="IPR011639">
    <property type="entry name" value="MethylTrfase_TaqI-like_dom"/>
</dbReference>
<dbReference type="Pfam" id="PF07669">
    <property type="entry name" value="Eco57I"/>
    <property type="match status" value="1"/>
</dbReference>
<dbReference type="AlphaFoldDB" id="A0A2W4BUI9"/>
<reference evidence="7 8" key="1">
    <citation type="submission" date="2017-11" db="EMBL/GenBank/DDBJ databases">
        <title>Draft genome sequence of Enterococcus plantarum TRW2 strain isolated from lettuce.</title>
        <authorList>
            <person name="Kim E.B."/>
            <person name="Marco M.L."/>
            <person name="Williams T.R."/>
            <person name="You I.H."/>
        </authorList>
    </citation>
    <scope>NUCLEOTIDE SEQUENCE [LARGE SCALE GENOMIC DNA]</scope>
    <source>
        <strain evidence="7 8">TRW2</strain>
    </source>
</reference>